<keyword evidence="5 9" id="KW-0067">ATP-binding</keyword>
<dbReference type="InterPro" id="IPR014729">
    <property type="entry name" value="Rossmann-like_a/b/a_fold"/>
</dbReference>
<feature type="binding site" evidence="9">
    <location>
        <position position="42"/>
    </location>
    <ligand>
        <name>substrate</name>
    </ligand>
</feature>
<dbReference type="GO" id="GO:0005737">
    <property type="term" value="C:cytoplasm"/>
    <property type="evidence" value="ECO:0007669"/>
    <property type="project" value="UniProtKB-SubCell"/>
</dbReference>
<comment type="subunit">
    <text evidence="9">Homohexamer.</text>
</comment>
<dbReference type="RefSeq" id="WP_078756385.1">
    <property type="nucleotide sequence ID" value="NZ_FUWO01000017.1"/>
</dbReference>
<protein>
    <recommendedName>
        <fullName evidence="9">Phosphopantetheine adenylyltransferase</fullName>
        <ecNumber evidence="9">2.7.7.3</ecNumber>
    </recommendedName>
    <alternativeName>
        <fullName evidence="9">Dephospho-CoA pyrophosphorylase</fullName>
    </alternativeName>
    <alternativeName>
        <fullName evidence="9">Pantetheine-phosphate adenylyltransferase</fullName>
        <shortName evidence="9">PPAT</shortName>
    </alternativeName>
</protein>
<evidence type="ECO:0000313" key="12">
    <source>
        <dbReference type="Proteomes" id="UP000189941"/>
    </source>
</evidence>
<feature type="binding site" evidence="9">
    <location>
        <begin position="10"/>
        <end position="11"/>
    </location>
    <ligand>
        <name>ATP</name>
        <dbReference type="ChEBI" id="CHEBI:30616"/>
    </ligand>
</feature>
<evidence type="ECO:0000256" key="9">
    <source>
        <dbReference type="HAMAP-Rule" id="MF_00151"/>
    </source>
</evidence>
<keyword evidence="4 9" id="KW-0547">Nucleotide-binding</keyword>
<dbReference type="GO" id="GO:0004595">
    <property type="term" value="F:pantetheine-phosphate adenylyltransferase activity"/>
    <property type="evidence" value="ECO:0007669"/>
    <property type="project" value="UniProtKB-UniRule"/>
</dbReference>
<evidence type="ECO:0000259" key="10">
    <source>
        <dbReference type="Pfam" id="PF01467"/>
    </source>
</evidence>
<comment type="pathway">
    <text evidence="9">Cofactor biosynthesis; coenzyme A biosynthesis; CoA from (R)-pantothenate: step 4/5.</text>
</comment>
<feature type="binding site" evidence="9">
    <location>
        <position position="75"/>
    </location>
    <ligand>
        <name>substrate</name>
    </ligand>
</feature>
<dbReference type="HAMAP" id="MF_00151">
    <property type="entry name" value="PPAT_bact"/>
    <property type="match status" value="1"/>
</dbReference>
<keyword evidence="3 9" id="KW-0548">Nucleotidyltransferase</keyword>
<dbReference type="CDD" id="cd02163">
    <property type="entry name" value="PPAT"/>
    <property type="match status" value="1"/>
</dbReference>
<keyword evidence="1 9" id="KW-0963">Cytoplasm</keyword>
<feature type="binding site" evidence="9">
    <location>
        <position position="10"/>
    </location>
    <ligand>
        <name>substrate</name>
    </ligand>
</feature>
<dbReference type="EMBL" id="FUWO01000017">
    <property type="protein sequence ID" value="SJZ76029.1"/>
    <property type="molecule type" value="Genomic_DNA"/>
</dbReference>
<name>A0A1T4N9W2_9LACT</name>
<evidence type="ECO:0000256" key="3">
    <source>
        <dbReference type="ARBA" id="ARBA00022695"/>
    </source>
</evidence>
<evidence type="ECO:0000313" key="11">
    <source>
        <dbReference type="EMBL" id="SJZ76029.1"/>
    </source>
</evidence>
<accession>A0A1T4N9W2</accession>
<dbReference type="OrthoDB" id="9806661at2"/>
<dbReference type="UniPathway" id="UPA00241">
    <property type="reaction ID" value="UER00355"/>
</dbReference>
<keyword evidence="7 9" id="KW-0173">Coenzyme A biosynthesis</keyword>
<feature type="domain" description="Cytidyltransferase-like" evidence="10">
    <location>
        <begin position="6"/>
        <end position="135"/>
    </location>
</feature>
<evidence type="ECO:0000256" key="1">
    <source>
        <dbReference type="ARBA" id="ARBA00022490"/>
    </source>
</evidence>
<gene>
    <name evidence="9" type="primary">coaD</name>
    <name evidence="11" type="ORF">SAMN02746011_01684</name>
</gene>
<dbReference type="InterPro" id="IPR004821">
    <property type="entry name" value="Cyt_trans-like"/>
</dbReference>
<dbReference type="NCBIfam" id="TIGR01510">
    <property type="entry name" value="coaD_prev_kdtB"/>
    <property type="match status" value="1"/>
</dbReference>
<feature type="site" description="Transition state stabilizer" evidence="9">
    <location>
        <position position="18"/>
    </location>
</feature>
<dbReference type="GO" id="GO:0015937">
    <property type="term" value="P:coenzyme A biosynthetic process"/>
    <property type="evidence" value="ECO:0007669"/>
    <property type="project" value="UniProtKB-UniRule"/>
</dbReference>
<dbReference type="AlphaFoldDB" id="A0A1T4N9W2"/>
<dbReference type="PRINTS" id="PR01020">
    <property type="entry name" value="LPSBIOSNTHSS"/>
</dbReference>
<feature type="binding site" evidence="9">
    <location>
        <begin position="90"/>
        <end position="92"/>
    </location>
    <ligand>
        <name>ATP</name>
        <dbReference type="ChEBI" id="CHEBI:30616"/>
    </ligand>
</feature>
<evidence type="ECO:0000256" key="8">
    <source>
        <dbReference type="ARBA" id="ARBA00029346"/>
    </source>
</evidence>
<dbReference type="STRING" id="1121925.SAMN02746011_01684"/>
<evidence type="ECO:0000256" key="5">
    <source>
        <dbReference type="ARBA" id="ARBA00022840"/>
    </source>
</evidence>
<feature type="binding site" evidence="9">
    <location>
        <position position="89"/>
    </location>
    <ligand>
        <name>substrate</name>
    </ligand>
</feature>
<dbReference type="Pfam" id="PF01467">
    <property type="entry name" value="CTP_transf_like"/>
    <property type="match status" value="1"/>
</dbReference>
<keyword evidence="6 9" id="KW-0460">Magnesium</keyword>
<sequence>MKKIGIFPGSFDPLTLGHLDLIERGSKLFDELIVLVAVNTTKKGLFKPNERVTLIEEAVKGIKNVSVEVYSDGLVATYYRNKNAVALLRGVRNALDFEYESNIAIINRKQFESLETVLMYANEEYRYLSSSMIKEVAYFKGDISDMVPPNVRMAIEEKYGTLKDI</sequence>
<feature type="binding site" evidence="9">
    <location>
        <begin position="125"/>
        <end position="131"/>
    </location>
    <ligand>
        <name>ATP</name>
        <dbReference type="ChEBI" id="CHEBI:30616"/>
    </ligand>
</feature>
<reference evidence="12" key="1">
    <citation type="submission" date="2017-02" db="EMBL/GenBank/DDBJ databases">
        <authorList>
            <person name="Varghese N."/>
            <person name="Submissions S."/>
        </authorList>
    </citation>
    <scope>NUCLEOTIDE SEQUENCE [LARGE SCALE GENOMIC DNA]</scope>
    <source>
        <strain evidence="12">DSM 15739</strain>
    </source>
</reference>
<dbReference type="Gene3D" id="3.40.50.620">
    <property type="entry name" value="HUPs"/>
    <property type="match status" value="1"/>
</dbReference>
<evidence type="ECO:0000256" key="4">
    <source>
        <dbReference type="ARBA" id="ARBA00022741"/>
    </source>
</evidence>
<evidence type="ECO:0000256" key="2">
    <source>
        <dbReference type="ARBA" id="ARBA00022679"/>
    </source>
</evidence>
<dbReference type="Proteomes" id="UP000189941">
    <property type="component" value="Unassembled WGS sequence"/>
</dbReference>
<comment type="cofactor">
    <cofactor evidence="9">
        <name>Mg(2+)</name>
        <dbReference type="ChEBI" id="CHEBI:18420"/>
    </cofactor>
</comment>
<dbReference type="PANTHER" id="PTHR21342">
    <property type="entry name" value="PHOSPHOPANTETHEINE ADENYLYLTRANSFERASE"/>
    <property type="match status" value="1"/>
</dbReference>
<comment type="catalytic activity">
    <reaction evidence="8 9">
        <text>(R)-4'-phosphopantetheine + ATP + H(+) = 3'-dephospho-CoA + diphosphate</text>
        <dbReference type="Rhea" id="RHEA:19801"/>
        <dbReference type="ChEBI" id="CHEBI:15378"/>
        <dbReference type="ChEBI" id="CHEBI:30616"/>
        <dbReference type="ChEBI" id="CHEBI:33019"/>
        <dbReference type="ChEBI" id="CHEBI:57328"/>
        <dbReference type="ChEBI" id="CHEBI:61723"/>
        <dbReference type="EC" id="2.7.7.3"/>
    </reaction>
</comment>
<organism evidence="11 12">
    <name type="scientific">Globicatella sulfidifaciens DSM 15739</name>
    <dbReference type="NCBI Taxonomy" id="1121925"/>
    <lineage>
        <taxon>Bacteria</taxon>
        <taxon>Bacillati</taxon>
        <taxon>Bacillota</taxon>
        <taxon>Bacilli</taxon>
        <taxon>Lactobacillales</taxon>
        <taxon>Aerococcaceae</taxon>
        <taxon>Globicatella</taxon>
    </lineage>
</organism>
<evidence type="ECO:0000256" key="7">
    <source>
        <dbReference type="ARBA" id="ARBA00022993"/>
    </source>
</evidence>
<dbReference type="InterPro" id="IPR001980">
    <property type="entry name" value="PPAT"/>
</dbReference>
<dbReference type="PANTHER" id="PTHR21342:SF1">
    <property type="entry name" value="PHOSPHOPANTETHEINE ADENYLYLTRANSFERASE"/>
    <property type="match status" value="1"/>
</dbReference>
<comment type="function">
    <text evidence="9">Reversibly transfers an adenylyl group from ATP to 4'-phosphopantetheine, yielding dephospho-CoA (dPCoA) and pyrophosphate.</text>
</comment>
<feature type="binding site" evidence="9">
    <location>
        <position position="18"/>
    </location>
    <ligand>
        <name>ATP</name>
        <dbReference type="ChEBI" id="CHEBI:30616"/>
    </ligand>
</feature>
<comment type="similarity">
    <text evidence="9">Belongs to the bacterial CoaD family.</text>
</comment>
<proteinExistence type="inferred from homology"/>
<dbReference type="NCBIfam" id="TIGR00125">
    <property type="entry name" value="cyt_tran_rel"/>
    <property type="match status" value="1"/>
</dbReference>
<evidence type="ECO:0000256" key="6">
    <source>
        <dbReference type="ARBA" id="ARBA00022842"/>
    </source>
</evidence>
<comment type="subcellular location">
    <subcellularLocation>
        <location evidence="9">Cytoplasm</location>
    </subcellularLocation>
</comment>
<dbReference type="SUPFAM" id="SSF52374">
    <property type="entry name" value="Nucleotidylyl transferase"/>
    <property type="match status" value="1"/>
</dbReference>
<keyword evidence="2 9" id="KW-0808">Transferase</keyword>
<feature type="binding site" evidence="9">
    <location>
        <position position="100"/>
    </location>
    <ligand>
        <name>ATP</name>
        <dbReference type="ChEBI" id="CHEBI:30616"/>
    </ligand>
</feature>
<dbReference type="EC" id="2.7.7.3" evidence="9"/>
<dbReference type="GO" id="GO:0005524">
    <property type="term" value="F:ATP binding"/>
    <property type="evidence" value="ECO:0007669"/>
    <property type="project" value="UniProtKB-KW"/>
</dbReference>
<keyword evidence="12" id="KW-1185">Reference proteome</keyword>